<feature type="non-terminal residue" evidence="1">
    <location>
        <position position="30"/>
    </location>
</feature>
<protein>
    <submittedName>
        <fullName evidence="1">Uncharacterized protein</fullName>
    </submittedName>
</protein>
<evidence type="ECO:0000313" key="1">
    <source>
        <dbReference type="EMBL" id="GAJ13232.1"/>
    </source>
</evidence>
<sequence>MFTLTSIKKQKLIEKVNEKNLYVIGDKLLH</sequence>
<name>X1V9H6_9ZZZZ</name>
<organism evidence="1">
    <name type="scientific">marine sediment metagenome</name>
    <dbReference type="NCBI Taxonomy" id="412755"/>
    <lineage>
        <taxon>unclassified sequences</taxon>
        <taxon>metagenomes</taxon>
        <taxon>ecological metagenomes</taxon>
    </lineage>
</organism>
<proteinExistence type="predicted"/>
<comment type="caution">
    <text evidence="1">The sequence shown here is derived from an EMBL/GenBank/DDBJ whole genome shotgun (WGS) entry which is preliminary data.</text>
</comment>
<dbReference type="EMBL" id="BARW01028465">
    <property type="protein sequence ID" value="GAJ13232.1"/>
    <property type="molecule type" value="Genomic_DNA"/>
</dbReference>
<dbReference type="AlphaFoldDB" id="X1V9H6"/>
<reference evidence="1" key="1">
    <citation type="journal article" date="2014" name="Front. Microbiol.">
        <title>High frequency of phylogenetically diverse reductive dehalogenase-homologous genes in deep subseafloor sedimentary metagenomes.</title>
        <authorList>
            <person name="Kawai M."/>
            <person name="Futagami T."/>
            <person name="Toyoda A."/>
            <person name="Takaki Y."/>
            <person name="Nishi S."/>
            <person name="Hori S."/>
            <person name="Arai W."/>
            <person name="Tsubouchi T."/>
            <person name="Morono Y."/>
            <person name="Uchiyama I."/>
            <person name="Ito T."/>
            <person name="Fujiyama A."/>
            <person name="Inagaki F."/>
            <person name="Takami H."/>
        </authorList>
    </citation>
    <scope>NUCLEOTIDE SEQUENCE</scope>
    <source>
        <strain evidence="1">Expedition CK06-06</strain>
    </source>
</reference>
<accession>X1V9H6</accession>
<gene>
    <name evidence="1" type="ORF">S12H4_45952</name>
</gene>